<evidence type="ECO:0000259" key="2">
    <source>
        <dbReference type="Pfam" id="PF09353"/>
    </source>
</evidence>
<name>A0A830HWI3_9CHLO</name>
<dbReference type="Pfam" id="PF09353">
    <property type="entry name" value="DUF1995"/>
    <property type="match status" value="1"/>
</dbReference>
<dbReference type="AlphaFoldDB" id="A0A830HWI3"/>
<sequence length="529" mass="59142">MSVVNHVSHVPLTHLHLRHLRHQHLHLRTGSSSGLFSSPRHLHVTASFLSRRSHSSFRRRYYSGPSCHVLGIHRRGGILSHHSTITSSSSHFFHDDSDARQPCSPPRKHTSRAARQDSMPSSQDDNDNNNNSSSSSSSSSSPMEDVDLDTILSLVDDVNLKDRESRIESGGREEYAPGTYEAMLDDAVASCQAAIDDGFLKLEIQLPPPPGFDVDSSTAMRTNLTLCIELAKRMASQPGGRAQRVHVLVADRAEFKRAGELFETEFGSTIGQVANTSESSWRANSELGAVTLGTLAEVDSSALAMLDQTLTGDDYRESVLAGERADILICTNLSCVELLLAEKYARSMAESDDEEDAKRPSYWMGDAEARRARPFILFQNDLESLRGDMGLSGFPDRDLHHRFTSEFLPAFFLRKRDYNKTVATKGWNPLAIEQVYYSGALFREYPGPWQVLKKESGGVLKNVATRRDRFKLREVKQMLKEAFGLSEEEGSTDQLLRGEAGAFWEKLKPGTWWEQEESYGAEASSNWRR</sequence>
<keyword evidence="4" id="KW-1185">Reference proteome</keyword>
<protein>
    <recommendedName>
        <fullName evidence="2">DUF1995 domain-containing protein</fullName>
    </recommendedName>
</protein>
<reference evidence="3" key="1">
    <citation type="submission" date="2020-10" db="EMBL/GenBank/DDBJ databases">
        <title>Unveiling of a novel bifunctional photoreceptor, Dualchrome1, isolated from a cosmopolitan green alga.</title>
        <authorList>
            <person name="Suzuki S."/>
            <person name="Kawachi M."/>
        </authorList>
    </citation>
    <scope>NUCLEOTIDE SEQUENCE</scope>
    <source>
        <strain evidence="3">NIES 2893</strain>
    </source>
</reference>
<gene>
    <name evidence="3" type="ORF">PPROV_000797600</name>
</gene>
<dbReference type="OrthoDB" id="2082at2759"/>
<dbReference type="PANTHER" id="PTHR34051">
    <property type="entry name" value="PROTEIN LOW PSII ACCUMULATION 3, CHLOROPLASTIC"/>
    <property type="match status" value="1"/>
</dbReference>
<feature type="region of interest" description="Disordered" evidence="1">
    <location>
        <begin position="89"/>
        <end position="144"/>
    </location>
</feature>
<dbReference type="InterPro" id="IPR018962">
    <property type="entry name" value="DUF1995"/>
</dbReference>
<feature type="domain" description="DUF1995" evidence="2">
    <location>
        <begin position="177"/>
        <end position="476"/>
    </location>
</feature>
<dbReference type="PANTHER" id="PTHR34051:SF2">
    <property type="entry name" value="PROTEIN LPA3"/>
    <property type="match status" value="1"/>
</dbReference>
<proteinExistence type="predicted"/>
<comment type="caution">
    <text evidence="3">The sequence shown here is derived from an EMBL/GenBank/DDBJ whole genome shotgun (WGS) entry which is preliminary data.</text>
</comment>
<dbReference type="InterPro" id="IPR044687">
    <property type="entry name" value="LPA3"/>
</dbReference>
<accession>A0A830HWI3</accession>
<dbReference type="EMBL" id="BNJQ01000024">
    <property type="protein sequence ID" value="GHP09239.1"/>
    <property type="molecule type" value="Genomic_DNA"/>
</dbReference>
<feature type="compositionally biased region" description="Low complexity" evidence="1">
    <location>
        <begin position="116"/>
        <end position="143"/>
    </location>
</feature>
<evidence type="ECO:0000313" key="4">
    <source>
        <dbReference type="Proteomes" id="UP000660262"/>
    </source>
</evidence>
<evidence type="ECO:0000256" key="1">
    <source>
        <dbReference type="SAM" id="MobiDB-lite"/>
    </source>
</evidence>
<evidence type="ECO:0000313" key="3">
    <source>
        <dbReference type="EMBL" id="GHP09239.1"/>
    </source>
</evidence>
<dbReference type="Proteomes" id="UP000660262">
    <property type="component" value="Unassembled WGS sequence"/>
</dbReference>
<organism evidence="3 4">
    <name type="scientific">Pycnococcus provasolii</name>
    <dbReference type="NCBI Taxonomy" id="41880"/>
    <lineage>
        <taxon>Eukaryota</taxon>
        <taxon>Viridiplantae</taxon>
        <taxon>Chlorophyta</taxon>
        <taxon>Pseudoscourfieldiophyceae</taxon>
        <taxon>Pseudoscourfieldiales</taxon>
        <taxon>Pycnococcaceae</taxon>
        <taxon>Pycnococcus</taxon>
    </lineage>
</organism>